<gene>
    <name evidence="2" type="ORF">CRENBAI_026306</name>
</gene>
<reference evidence="2 3" key="1">
    <citation type="submission" date="2021-06" db="EMBL/GenBank/DDBJ databases">
        <authorList>
            <person name="Palmer J.M."/>
        </authorList>
    </citation>
    <scope>NUCLEOTIDE SEQUENCE [LARGE SCALE GENOMIC DNA]</scope>
    <source>
        <strain evidence="2 3">MEX-2019</strain>
        <tissue evidence="2">Muscle</tissue>
    </source>
</reference>
<feature type="compositionally biased region" description="Polar residues" evidence="1">
    <location>
        <begin position="54"/>
        <end position="66"/>
    </location>
</feature>
<feature type="compositionally biased region" description="Basic and acidic residues" evidence="1">
    <location>
        <begin position="1"/>
        <end position="11"/>
    </location>
</feature>
<evidence type="ECO:0000256" key="1">
    <source>
        <dbReference type="SAM" id="MobiDB-lite"/>
    </source>
</evidence>
<comment type="caution">
    <text evidence="2">The sequence shown here is derived from an EMBL/GenBank/DDBJ whole genome shotgun (WGS) entry which is preliminary data.</text>
</comment>
<accession>A0AAV9R2H9</accession>
<dbReference type="AlphaFoldDB" id="A0AAV9R2H9"/>
<dbReference type="EMBL" id="JAHHUM010002392">
    <property type="protein sequence ID" value="KAK5603884.1"/>
    <property type="molecule type" value="Genomic_DNA"/>
</dbReference>
<proteinExistence type="predicted"/>
<sequence>MDWSEKPDCLQKPHHPSRTSTRLANRSLKRALYCRTDKKPFHISKPTPPHPIQETRSTVKQNPTFRSSAWPNKALRRCILDVNQAHQRHETKKMEDLITRPQPPSCLKPRDIKLARSAPGSSTIYTSSCNHLRPAQGPPPGSVCRDYSRAVHTIIPDIPSTREAHSDSYVPSLHLSVVNSHVPVPGTRQKQDGDESAYRQEVDRVITLVSVQNCPERNPLTDCGDGGGLRDNTPPYTPLTSSNKHRVGLWTLQFLRNHQI</sequence>
<dbReference type="Proteomes" id="UP001311232">
    <property type="component" value="Unassembled WGS sequence"/>
</dbReference>
<keyword evidence="3" id="KW-1185">Reference proteome</keyword>
<protein>
    <submittedName>
        <fullName evidence="2">Uncharacterized protein</fullName>
    </submittedName>
</protein>
<feature type="region of interest" description="Disordered" evidence="1">
    <location>
        <begin position="39"/>
        <end position="66"/>
    </location>
</feature>
<feature type="region of interest" description="Disordered" evidence="1">
    <location>
        <begin position="219"/>
        <end position="240"/>
    </location>
</feature>
<evidence type="ECO:0000313" key="2">
    <source>
        <dbReference type="EMBL" id="KAK5603884.1"/>
    </source>
</evidence>
<evidence type="ECO:0000313" key="3">
    <source>
        <dbReference type="Proteomes" id="UP001311232"/>
    </source>
</evidence>
<feature type="region of interest" description="Disordered" evidence="1">
    <location>
        <begin position="1"/>
        <end position="23"/>
    </location>
</feature>
<name>A0AAV9R2H9_9TELE</name>
<organism evidence="2 3">
    <name type="scientific">Crenichthys baileyi</name>
    <name type="common">White River springfish</name>
    <dbReference type="NCBI Taxonomy" id="28760"/>
    <lineage>
        <taxon>Eukaryota</taxon>
        <taxon>Metazoa</taxon>
        <taxon>Chordata</taxon>
        <taxon>Craniata</taxon>
        <taxon>Vertebrata</taxon>
        <taxon>Euteleostomi</taxon>
        <taxon>Actinopterygii</taxon>
        <taxon>Neopterygii</taxon>
        <taxon>Teleostei</taxon>
        <taxon>Neoteleostei</taxon>
        <taxon>Acanthomorphata</taxon>
        <taxon>Ovalentaria</taxon>
        <taxon>Atherinomorphae</taxon>
        <taxon>Cyprinodontiformes</taxon>
        <taxon>Goodeidae</taxon>
        <taxon>Crenichthys</taxon>
    </lineage>
</organism>